<dbReference type="PROSITE" id="PS00175">
    <property type="entry name" value="PG_MUTASE"/>
    <property type="match status" value="1"/>
</dbReference>
<feature type="binding site" evidence="1">
    <location>
        <position position="61"/>
    </location>
    <ligand>
        <name>substrate</name>
    </ligand>
</feature>
<dbReference type="InterPro" id="IPR001345">
    <property type="entry name" value="PG/BPGM_mutase_AS"/>
</dbReference>
<accession>A0A7M1KT88</accession>
<dbReference type="InterPro" id="IPR013078">
    <property type="entry name" value="His_Pase_superF_clade-1"/>
</dbReference>
<dbReference type="Proteomes" id="UP000595091">
    <property type="component" value="Chromosome"/>
</dbReference>
<dbReference type="GO" id="GO:0005737">
    <property type="term" value="C:cytoplasm"/>
    <property type="evidence" value="ECO:0007669"/>
    <property type="project" value="TreeGrafter"/>
</dbReference>
<dbReference type="SUPFAM" id="SSF53254">
    <property type="entry name" value="Phosphoglycerate mutase-like"/>
    <property type="match status" value="1"/>
</dbReference>
<dbReference type="CDD" id="cd07067">
    <property type="entry name" value="HP_PGM_like"/>
    <property type="match status" value="1"/>
</dbReference>
<dbReference type="EMBL" id="CP063065">
    <property type="protein sequence ID" value="QOQ79537.1"/>
    <property type="molecule type" value="Genomic_DNA"/>
</dbReference>
<evidence type="ECO:0000313" key="3">
    <source>
        <dbReference type="Proteomes" id="UP000595091"/>
    </source>
</evidence>
<dbReference type="GO" id="GO:0016791">
    <property type="term" value="F:phosphatase activity"/>
    <property type="evidence" value="ECO:0007669"/>
    <property type="project" value="TreeGrafter"/>
</dbReference>
<dbReference type="Pfam" id="PF00300">
    <property type="entry name" value="His_Phos_1"/>
    <property type="match status" value="1"/>
</dbReference>
<dbReference type="Gene3D" id="3.40.50.1240">
    <property type="entry name" value="Phosphoglycerate mutase-like"/>
    <property type="match status" value="1"/>
</dbReference>
<organism evidence="2 3">
    <name type="scientific">Aerococcus urinaeequi</name>
    <dbReference type="NCBI Taxonomy" id="51665"/>
    <lineage>
        <taxon>Bacteria</taxon>
        <taxon>Bacillati</taxon>
        <taxon>Bacillota</taxon>
        <taxon>Bacilli</taxon>
        <taxon>Lactobacillales</taxon>
        <taxon>Aerococcaceae</taxon>
        <taxon>Aerococcus</taxon>
    </lineage>
</organism>
<reference evidence="2 3" key="1">
    <citation type="submission" date="2020-10" db="EMBL/GenBank/DDBJ databases">
        <title>Plasmid carrying two tetracycline resistance determinant.</title>
        <authorList>
            <person name="Yang Q."/>
        </authorList>
    </citation>
    <scope>NUCLEOTIDE SEQUENCE [LARGE SCALE GENOMIC DNA]</scope>
    <source>
        <strain evidence="2 3">T43</strain>
    </source>
</reference>
<gene>
    <name evidence="2" type="ORF">IMX20_02230</name>
</gene>
<dbReference type="AlphaFoldDB" id="A0A7M1KT88"/>
<dbReference type="PANTHER" id="PTHR48100:SF5">
    <property type="entry name" value="HISTIDINE PHOSPHATASE FAMILY PROTEIN"/>
    <property type="match status" value="1"/>
</dbReference>
<name>A0A7M1KT88_9LACT</name>
<feature type="binding site" evidence="1">
    <location>
        <begin position="9"/>
        <end position="16"/>
    </location>
    <ligand>
        <name>substrate</name>
    </ligand>
</feature>
<proteinExistence type="predicted"/>
<dbReference type="InterPro" id="IPR029033">
    <property type="entry name" value="His_PPase_superfam"/>
</dbReference>
<dbReference type="InterPro" id="IPR050275">
    <property type="entry name" value="PGM_Phosphatase"/>
</dbReference>
<dbReference type="RefSeq" id="WP_197558778.1">
    <property type="nucleotide sequence ID" value="NZ_CP063065.1"/>
</dbReference>
<dbReference type="SMART" id="SM00855">
    <property type="entry name" value="PGAM"/>
    <property type="match status" value="1"/>
</dbReference>
<protein>
    <submittedName>
        <fullName evidence="2">Histidine phosphatase family protein</fullName>
    </submittedName>
</protein>
<dbReference type="PANTHER" id="PTHR48100">
    <property type="entry name" value="BROAD-SPECIFICITY PHOSPHATASE YOR283W-RELATED"/>
    <property type="match status" value="1"/>
</dbReference>
<sequence>MTTKIYLMRHGQTLFNKLHKIQGASDSPLTAKGIRQAEIARDHFEREGITFDVAYASTSERASDTLEIVFGQNKDYHRLKSLKEWDFGTFEAESEHLNPPLPYGDFFAGYQGEREVDFRKRISQAVQEIADNHPDQTVLIVSHGAAIAQFFKDKTNFEGSISKEIGFTNCSALIFDYQGGAFEYVDVLNHDYSELAD</sequence>
<evidence type="ECO:0000313" key="2">
    <source>
        <dbReference type="EMBL" id="QOQ79537.1"/>
    </source>
</evidence>
<evidence type="ECO:0000256" key="1">
    <source>
        <dbReference type="PIRSR" id="PIRSR613078-2"/>
    </source>
</evidence>